<name>A0A0S6U171_CLOBO</name>
<protein>
    <submittedName>
        <fullName evidence="1">Uncharacterized protein</fullName>
    </submittedName>
</protein>
<reference evidence="1" key="1">
    <citation type="submission" date="2013-10" db="EMBL/GenBank/DDBJ databases">
        <title>Draft genome sequence of Clostridium botulinum type B strain Osaka05.</title>
        <authorList>
            <person name="Sakaguchi Y."/>
            <person name="Hosomi K."/>
            <person name="Uchiyama J."/>
            <person name="Ogura Y."/>
            <person name="Sakaguchi M."/>
            <person name="Kohda T."/>
            <person name="Mukamoto M."/>
            <person name="Misawa N."/>
            <person name="Matsuzaki S."/>
            <person name="Hayashi T."/>
            <person name="Kozaki S."/>
        </authorList>
    </citation>
    <scope>NUCLEOTIDE SEQUENCE</scope>
    <source>
        <strain evidence="1">Osaka05</strain>
    </source>
</reference>
<evidence type="ECO:0000313" key="1">
    <source>
        <dbReference type="EMBL" id="GAE02038.1"/>
    </source>
</evidence>
<dbReference type="AlphaFoldDB" id="A0A0S6U171"/>
<dbReference type="EMBL" id="DF384213">
    <property type="protein sequence ID" value="GAE02038.1"/>
    <property type="molecule type" value="Genomic_DNA"/>
</dbReference>
<dbReference type="HOGENOM" id="CLU_3214359_0_0_9"/>
<accession>A0A0S6U171</accession>
<proteinExistence type="predicted"/>
<sequence>MILIDENEKIKIKFVFSHISGTKNESSKPININELNFYLFIKIK</sequence>
<gene>
    <name evidence="1" type="ORF">CBO05C_1728</name>
</gene>
<organism evidence="1">
    <name type="scientific">Clostridium botulinum B str. Osaka05</name>
    <dbReference type="NCBI Taxonomy" id="1407017"/>
    <lineage>
        <taxon>Bacteria</taxon>
        <taxon>Bacillati</taxon>
        <taxon>Bacillota</taxon>
        <taxon>Clostridia</taxon>
        <taxon>Eubacteriales</taxon>
        <taxon>Clostridiaceae</taxon>
        <taxon>Clostridium</taxon>
    </lineage>
</organism>
<dbReference type="Proteomes" id="UP000054164">
    <property type="component" value="Unassembled WGS sequence"/>
</dbReference>